<protein>
    <submittedName>
        <fullName evidence="2">VOC family protein</fullName>
    </submittedName>
</protein>
<dbReference type="Gene3D" id="3.10.180.10">
    <property type="entry name" value="2,3-Dihydroxybiphenyl 1,2-Dioxygenase, domain 1"/>
    <property type="match status" value="1"/>
</dbReference>
<dbReference type="EMBL" id="JBHUHT010000030">
    <property type="protein sequence ID" value="MFD2097913.1"/>
    <property type="molecule type" value="Genomic_DNA"/>
</dbReference>
<organism evidence="2 3">
    <name type="scientific">Corallincola platygyrae</name>
    <dbReference type="NCBI Taxonomy" id="1193278"/>
    <lineage>
        <taxon>Bacteria</taxon>
        <taxon>Pseudomonadati</taxon>
        <taxon>Pseudomonadota</taxon>
        <taxon>Gammaproteobacteria</taxon>
        <taxon>Alteromonadales</taxon>
        <taxon>Psychromonadaceae</taxon>
        <taxon>Corallincola</taxon>
    </lineage>
</organism>
<evidence type="ECO:0000313" key="3">
    <source>
        <dbReference type="Proteomes" id="UP001597380"/>
    </source>
</evidence>
<dbReference type="Pfam" id="PF00903">
    <property type="entry name" value="Glyoxalase"/>
    <property type="match status" value="1"/>
</dbReference>
<dbReference type="CDD" id="cd07262">
    <property type="entry name" value="VOC_like"/>
    <property type="match status" value="1"/>
</dbReference>
<evidence type="ECO:0000313" key="2">
    <source>
        <dbReference type="EMBL" id="MFD2097913.1"/>
    </source>
</evidence>
<dbReference type="SUPFAM" id="SSF54593">
    <property type="entry name" value="Glyoxalase/Bleomycin resistance protein/Dihydroxybiphenyl dioxygenase"/>
    <property type="match status" value="1"/>
</dbReference>
<reference evidence="3" key="1">
    <citation type="journal article" date="2019" name="Int. J. Syst. Evol. Microbiol.">
        <title>The Global Catalogue of Microorganisms (GCM) 10K type strain sequencing project: providing services to taxonomists for standard genome sequencing and annotation.</title>
        <authorList>
            <consortium name="The Broad Institute Genomics Platform"/>
            <consortium name="The Broad Institute Genome Sequencing Center for Infectious Disease"/>
            <person name="Wu L."/>
            <person name="Ma J."/>
        </authorList>
    </citation>
    <scope>NUCLEOTIDE SEQUENCE [LARGE SCALE GENOMIC DNA]</scope>
    <source>
        <strain evidence="3">CGMCC 1.10992</strain>
    </source>
</reference>
<dbReference type="PROSITE" id="PS51819">
    <property type="entry name" value="VOC"/>
    <property type="match status" value="1"/>
</dbReference>
<dbReference type="PANTHER" id="PTHR35006:SF2">
    <property type="entry name" value="GLYOXALASE FAMILY PROTEIN (AFU_ORTHOLOGUE AFUA_5G14830)"/>
    <property type="match status" value="1"/>
</dbReference>
<gene>
    <name evidence="2" type="ORF">ACFSJ3_18145</name>
</gene>
<sequence>MISHICIGTNDFLVSFRFYASLMKLLGLKLKFCDDSKPWAAWHGQDDRPLFILGTAYNGDPHSAGNGQMVAFNANNRAMVDQAYQQAIGDGAKCQGRPGLRPHYHPNYYGAYFTDPDGNKICVVCHSAE</sequence>
<name>A0ABW4XTW0_9GAMM</name>
<comment type="caution">
    <text evidence="2">The sequence shown here is derived from an EMBL/GenBank/DDBJ whole genome shotgun (WGS) entry which is preliminary data.</text>
</comment>
<feature type="domain" description="VOC" evidence="1">
    <location>
        <begin position="1"/>
        <end position="126"/>
    </location>
</feature>
<evidence type="ECO:0000259" key="1">
    <source>
        <dbReference type="PROSITE" id="PS51819"/>
    </source>
</evidence>
<keyword evidence="3" id="KW-1185">Reference proteome</keyword>
<dbReference type="InterPro" id="IPR029068">
    <property type="entry name" value="Glyas_Bleomycin-R_OHBP_Dase"/>
</dbReference>
<dbReference type="RefSeq" id="WP_345340052.1">
    <property type="nucleotide sequence ID" value="NZ_BAABLI010000013.1"/>
</dbReference>
<dbReference type="InterPro" id="IPR004360">
    <property type="entry name" value="Glyas_Fos-R_dOase_dom"/>
</dbReference>
<proteinExistence type="predicted"/>
<dbReference type="InterPro" id="IPR037523">
    <property type="entry name" value="VOC_core"/>
</dbReference>
<dbReference type="Proteomes" id="UP001597380">
    <property type="component" value="Unassembled WGS sequence"/>
</dbReference>
<accession>A0ABW4XTW0</accession>
<dbReference type="PANTHER" id="PTHR35006">
    <property type="entry name" value="GLYOXALASE FAMILY PROTEIN (AFU_ORTHOLOGUE AFUA_5G14830)"/>
    <property type="match status" value="1"/>
</dbReference>